<keyword evidence="3 6" id="KW-0812">Transmembrane</keyword>
<sequence length="280" mass="32774">MKKLNVEYIRYFFRKFNYSEINSKAAEMSFYLLLSIFPFLIFTISIIVYIPTFHLNKSILIIKNVIPESAFNIILSIINSAIENKSLGFLILSFIFTLWTSSRGIRSLIRWMNKSYKVQETRSFFKVCIISFIFTVSILVLIFSSIILLIYGELIGYFIFNLIGLNSIFIYIWNILRYIVGVSTLIIILINLYKYTPNKNIKIKDVIPGAIIATLVWLIISFFYSYYTNNYSNYEVIYGSIGGIIVLMTWLYLSSWSILIGLEVNVRLYFRKLKSREKSV</sequence>
<dbReference type="Proteomes" id="UP000776700">
    <property type="component" value="Unassembled WGS sequence"/>
</dbReference>
<reference evidence="7" key="1">
    <citation type="journal article" date="2021" name="PeerJ">
        <title>Extensive microbial diversity within the chicken gut microbiome revealed by metagenomics and culture.</title>
        <authorList>
            <person name="Gilroy R."/>
            <person name="Ravi A."/>
            <person name="Getino M."/>
            <person name="Pursley I."/>
            <person name="Horton D.L."/>
            <person name="Alikhan N.F."/>
            <person name="Baker D."/>
            <person name="Gharbi K."/>
            <person name="Hall N."/>
            <person name="Watson M."/>
            <person name="Adriaenssens E.M."/>
            <person name="Foster-Nyarko E."/>
            <person name="Jarju S."/>
            <person name="Secka A."/>
            <person name="Antonio M."/>
            <person name="Oren A."/>
            <person name="Chaudhuri R.R."/>
            <person name="La Ragione R."/>
            <person name="Hildebrand F."/>
            <person name="Pallen M.J."/>
        </authorList>
    </citation>
    <scope>NUCLEOTIDE SEQUENCE</scope>
    <source>
        <strain evidence="7">1277</strain>
    </source>
</reference>
<dbReference type="PANTHER" id="PTHR30213:SF0">
    <property type="entry name" value="UPF0761 MEMBRANE PROTEIN YIHY"/>
    <property type="match status" value="1"/>
</dbReference>
<feature type="transmembrane region" description="Helical" evidence="6">
    <location>
        <begin position="127"/>
        <end position="151"/>
    </location>
</feature>
<accession>A0A921N1G9</accession>
<dbReference type="InterPro" id="IPR017039">
    <property type="entry name" value="Virul_fac_BrkB"/>
</dbReference>
<name>A0A921N1G9_9FIRM</name>
<proteinExistence type="predicted"/>
<evidence type="ECO:0000256" key="3">
    <source>
        <dbReference type="ARBA" id="ARBA00022692"/>
    </source>
</evidence>
<keyword evidence="5 6" id="KW-0472">Membrane</keyword>
<dbReference type="AlphaFoldDB" id="A0A921N1G9"/>
<feature type="transmembrane region" description="Helical" evidence="6">
    <location>
        <begin position="236"/>
        <end position="262"/>
    </location>
</feature>
<evidence type="ECO:0000256" key="4">
    <source>
        <dbReference type="ARBA" id="ARBA00022989"/>
    </source>
</evidence>
<evidence type="ECO:0000256" key="2">
    <source>
        <dbReference type="ARBA" id="ARBA00022475"/>
    </source>
</evidence>
<evidence type="ECO:0000313" key="8">
    <source>
        <dbReference type="Proteomes" id="UP000776700"/>
    </source>
</evidence>
<protein>
    <submittedName>
        <fullName evidence="7">YihY/virulence factor BrkB family protein</fullName>
    </submittedName>
</protein>
<feature type="transmembrane region" description="Helical" evidence="6">
    <location>
        <begin position="88"/>
        <end position="106"/>
    </location>
</feature>
<keyword evidence="4 6" id="KW-1133">Transmembrane helix</keyword>
<feature type="transmembrane region" description="Helical" evidence="6">
    <location>
        <begin position="205"/>
        <end position="224"/>
    </location>
</feature>
<feature type="transmembrane region" description="Helical" evidence="6">
    <location>
        <begin position="171"/>
        <end position="193"/>
    </location>
</feature>
<dbReference type="EMBL" id="DYUB01000284">
    <property type="protein sequence ID" value="HJG97233.1"/>
    <property type="molecule type" value="Genomic_DNA"/>
</dbReference>
<feature type="transmembrane region" description="Helical" evidence="6">
    <location>
        <begin position="30"/>
        <end position="53"/>
    </location>
</feature>
<dbReference type="PANTHER" id="PTHR30213">
    <property type="entry name" value="INNER MEMBRANE PROTEIN YHJD"/>
    <property type="match status" value="1"/>
</dbReference>
<evidence type="ECO:0000313" key="7">
    <source>
        <dbReference type="EMBL" id="HJG97233.1"/>
    </source>
</evidence>
<reference evidence="7" key="2">
    <citation type="submission" date="2021-09" db="EMBL/GenBank/DDBJ databases">
        <authorList>
            <person name="Gilroy R."/>
        </authorList>
    </citation>
    <scope>NUCLEOTIDE SEQUENCE</scope>
    <source>
        <strain evidence="7">1277</strain>
    </source>
</reference>
<evidence type="ECO:0000256" key="1">
    <source>
        <dbReference type="ARBA" id="ARBA00004651"/>
    </source>
</evidence>
<dbReference type="NCBIfam" id="TIGR00765">
    <property type="entry name" value="yihY_not_rbn"/>
    <property type="match status" value="1"/>
</dbReference>
<comment type="subcellular location">
    <subcellularLocation>
        <location evidence="1">Cell membrane</location>
        <topology evidence="1">Multi-pass membrane protein</topology>
    </subcellularLocation>
</comment>
<evidence type="ECO:0000256" key="6">
    <source>
        <dbReference type="SAM" id="Phobius"/>
    </source>
</evidence>
<dbReference type="Pfam" id="PF03631">
    <property type="entry name" value="Virul_fac_BrkB"/>
    <property type="match status" value="1"/>
</dbReference>
<keyword evidence="2" id="KW-1003">Cell membrane</keyword>
<organism evidence="7 8">
    <name type="scientific">Romboutsia timonensis</name>
    <dbReference type="NCBI Taxonomy" id="1776391"/>
    <lineage>
        <taxon>Bacteria</taxon>
        <taxon>Bacillati</taxon>
        <taxon>Bacillota</taxon>
        <taxon>Clostridia</taxon>
        <taxon>Peptostreptococcales</taxon>
        <taxon>Peptostreptococcaceae</taxon>
        <taxon>Romboutsia</taxon>
    </lineage>
</organism>
<dbReference type="PIRSF" id="PIRSF035875">
    <property type="entry name" value="RNase_BN"/>
    <property type="match status" value="1"/>
</dbReference>
<evidence type="ECO:0000256" key="5">
    <source>
        <dbReference type="ARBA" id="ARBA00023136"/>
    </source>
</evidence>
<dbReference type="GO" id="GO:0005886">
    <property type="term" value="C:plasma membrane"/>
    <property type="evidence" value="ECO:0007669"/>
    <property type="project" value="UniProtKB-SubCell"/>
</dbReference>
<gene>
    <name evidence="7" type="ORF">K8V90_09045</name>
</gene>
<comment type="caution">
    <text evidence="7">The sequence shown here is derived from an EMBL/GenBank/DDBJ whole genome shotgun (WGS) entry which is preliminary data.</text>
</comment>